<dbReference type="SMART" id="SM00408">
    <property type="entry name" value="IGc2"/>
    <property type="match status" value="4"/>
</dbReference>
<proteinExistence type="predicted"/>
<keyword evidence="9" id="KW-0393">Immunoglobulin domain</keyword>
<dbReference type="KEGG" id="hazt:125177666"/>
<dbReference type="OrthoDB" id="6369306at2759"/>
<dbReference type="RefSeq" id="XP_047735802.1">
    <property type="nucleotide sequence ID" value="XM_047879846.1"/>
</dbReference>
<evidence type="ECO:0000256" key="7">
    <source>
        <dbReference type="ARBA" id="ARBA00023136"/>
    </source>
</evidence>
<dbReference type="GO" id="GO:0070593">
    <property type="term" value="P:dendrite self-avoidance"/>
    <property type="evidence" value="ECO:0007669"/>
    <property type="project" value="TreeGrafter"/>
</dbReference>
<keyword evidence="2" id="KW-0812">Transmembrane</keyword>
<dbReference type="GeneID" id="125177666"/>
<keyword evidence="6" id="KW-1133">Transmembrane helix</keyword>
<dbReference type="OMA" id="ANHAGAM"/>
<evidence type="ECO:0000256" key="5">
    <source>
        <dbReference type="ARBA" id="ARBA00022889"/>
    </source>
</evidence>
<reference evidence="12" key="1">
    <citation type="submission" date="2025-08" db="UniProtKB">
        <authorList>
            <consortium name="RefSeq"/>
        </authorList>
    </citation>
    <scope>IDENTIFICATION</scope>
    <source>
        <tissue evidence="12">Whole organism</tissue>
    </source>
</reference>
<feature type="domain" description="Ig-like" evidence="10">
    <location>
        <begin position="90"/>
        <end position="183"/>
    </location>
</feature>
<dbReference type="PROSITE" id="PS50835">
    <property type="entry name" value="IG_LIKE"/>
    <property type="match status" value="4"/>
</dbReference>
<dbReference type="InterPro" id="IPR007110">
    <property type="entry name" value="Ig-like_dom"/>
</dbReference>
<evidence type="ECO:0000256" key="6">
    <source>
        <dbReference type="ARBA" id="ARBA00022989"/>
    </source>
</evidence>
<dbReference type="InterPro" id="IPR013098">
    <property type="entry name" value="Ig_I-set"/>
</dbReference>
<evidence type="ECO:0000259" key="10">
    <source>
        <dbReference type="PROSITE" id="PS50835"/>
    </source>
</evidence>
<dbReference type="PANTHER" id="PTHR10075:SF14">
    <property type="entry name" value="CELL ADHESION MOLECULE DSCAM2-RELATED"/>
    <property type="match status" value="1"/>
</dbReference>
<keyword evidence="5" id="KW-0130">Cell adhesion</keyword>
<dbReference type="InterPro" id="IPR003599">
    <property type="entry name" value="Ig_sub"/>
</dbReference>
<dbReference type="AlphaFoldDB" id="A0A979FGR9"/>
<dbReference type="GO" id="GO:0007411">
    <property type="term" value="P:axon guidance"/>
    <property type="evidence" value="ECO:0007669"/>
    <property type="project" value="TreeGrafter"/>
</dbReference>
<dbReference type="PANTHER" id="PTHR10075">
    <property type="entry name" value="BASIGIN RELATED"/>
    <property type="match status" value="1"/>
</dbReference>
<dbReference type="FunFam" id="2.60.40.10:FF:000333">
    <property type="entry name" value="Down syndrome cell adhesion molecule"/>
    <property type="match status" value="2"/>
</dbReference>
<evidence type="ECO:0000256" key="4">
    <source>
        <dbReference type="ARBA" id="ARBA00022737"/>
    </source>
</evidence>
<evidence type="ECO:0000256" key="8">
    <source>
        <dbReference type="ARBA" id="ARBA00023157"/>
    </source>
</evidence>
<dbReference type="GO" id="GO:0005886">
    <property type="term" value="C:plasma membrane"/>
    <property type="evidence" value="ECO:0007669"/>
    <property type="project" value="TreeGrafter"/>
</dbReference>
<evidence type="ECO:0000256" key="3">
    <source>
        <dbReference type="ARBA" id="ARBA00022729"/>
    </source>
</evidence>
<dbReference type="SUPFAM" id="SSF48726">
    <property type="entry name" value="Immunoglobulin"/>
    <property type="match status" value="4"/>
</dbReference>
<evidence type="ECO:0000313" key="11">
    <source>
        <dbReference type="Proteomes" id="UP000694843"/>
    </source>
</evidence>
<evidence type="ECO:0000256" key="2">
    <source>
        <dbReference type="ARBA" id="ARBA00022692"/>
    </source>
</evidence>
<dbReference type="GO" id="GO:0007156">
    <property type="term" value="P:homophilic cell adhesion via plasma membrane adhesion molecules"/>
    <property type="evidence" value="ECO:0007669"/>
    <property type="project" value="TreeGrafter"/>
</dbReference>
<dbReference type="InterPro" id="IPR013783">
    <property type="entry name" value="Ig-like_fold"/>
</dbReference>
<dbReference type="InterPro" id="IPR036179">
    <property type="entry name" value="Ig-like_dom_sf"/>
</dbReference>
<keyword evidence="8" id="KW-1015">Disulfide bond</keyword>
<keyword evidence="7" id="KW-0472">Membrane</keyword>
<dbReference type="Proteomes" id="UP000694843">
    <property type="component" value="Unplaced"/>
</dbReference>
<comment type="subcellular location">
    <subcellularLocation>
        <location evidence="1">Membrane</location>
        <topology evidence="1">Single-pass membrane protein</topology>
    </subcellularLocation>
</comment>
<sequence>MSFNSDRHLEGEMAQINCVVQKGDSPLLLSWLYNGQPLTPSDHTKVLEVGRSSILTIDPVKGHHQGNYTCVAANPAGEMAVHAQLFVNEPPVVSPIGFNLPQYLEDDMAQTNCVVQKGDQPLILSWLYNGQRLTPSDHTKVLEVGRSSILTIDPVKGHHQGNYTCVASNPAGEMAVHAQLFVNEPPVVSPIAFNLPQYLEDDMAQGNCVVHKGDHPIMISWLFNGQPVTISDEVQIMAMGQRSSILTIDPVKGHHQGNYTCVAANHAGAMAVHEQLYVNEPPVVSPIGFNLEYLEGDLAQTNCVVQKGDNPVLISWLFNGLPLVSSDHVEIAGMGKKTSILTIDPVMGDHRGNYSCVASNPAGQMAVHAILHVNGAS</sequence>
<gene>
    <name evidence="12" type="primary">LOC125177666</name>
</gene>
<dbReference type="GO" id="GO:0098632">
    <property type="term" value="F:cell-cell adhesion mediator activity"/>
    <property type="evidence" value="ECO:0007669"/>
    <property type="project" value="TreeGrafter"/>
</dbReference>
<dbReference type="Pfam" id="PF07679">
    <property type="entry name" value="I-set"/>
    <property type="match status" value="4"/>
</dbReference>
<keyword evidence="3" id="KW-0732">Signal</keyword>
<dbReference type="InterPro" id="IPR003598">
    <property type="entry name" value="Ig_sub2"/>
</dbReference>
<feature type="domain" description="Ig-like" evidence="10">
    <location>
        <begin position="186"/>
        <end position="279"/>
    </location>
</feature>
<name>A0A979FGR9_HYAAZ</name>
<evidence type="ECO:0000256" key="9">
    <source>
        <dbReference type="ARBA" id="ARBA00023319"/>
    </source>
</evidence>
<feature type="domain" description="Ig-like" evidence="10">
    <location>
        <begin position="1"/>
        <end position="88"/>
    </location>
</feature>
<accession>A0A979FGR9</accession>
<keyword evidence="4" id="KW-0677">Repeat</keyword>
<dbReference type="GO" id="GO:0030424">
    <property type="term" value="C:axon"/>
    <property type="evidence" value="ECO:0007669"/>
    <property type="project" value="TreeGrafter"/>
</dbReference>
<organism evidence="11 12">
    <name type="scientific">Hyalella azteca</name>
    <name type="common">Amphipod</name>
    <dbReference type="NCBI Taxonomy" id="294128"/>
    <lineage>
        <taxon>Eukaryota</taxon>
        <taxon>Metazoa</taxon>
        <taxon>Ecdysozoa</taxon>
        <taxon>Arthropoda</taxon>
        <taxon>Crustacea</taxon>
        <taxon>Multicrustacea</taxon>
        <taxon>Malacostraca</taxon>
        <taxon>Eumalacostraca</taxon>
        <taxon>Peracarida</taxon>
        <taxon>Amphipoda</taxon>
        <taxon>Senticaudata</taxon>
        <taxon>Talitrida</taxon>
        <taxon>Talitroidea</taxon>
        <taxon>Hyalellidae</taxon>
        <taxon>Hyalella</taxon>
    </lineage>
</organism>
<dbReference type="Gene3D" id="2.60.40.10">
    <property type="entry name" value="Immunoglobulins"/>
    <property type="match status" value="4"/>
</dbReference>
<dbReference type="FunFam" id="2.60.40.10:FF:000017">
    <property type="entry name" value="Down syndrome cell adhesion molecule b"/>
    <property type="match status" value="2"/>
</dbReference>
<dbReference type="SMART" id="SM00409">
    <property type="entry name" value="IG"/>
    <property type="match status" value="4"/>
</dbReference>
<protein>
    <submittedName>
        <fullName evidence="12">Hemicentin-1-like</fullName>
    </submittedName>
</protein>
<evidence type="ECO:0000256" key="1">
    <source>
        <dbReference type="ARBA" id="ARBA00004167"/>
    </source>
</evidence>
<keyword evidence="11" id="KW-1185">Reference proteome</keyword>
<evidence type="ECO:0000313" key="12">
    <source>
        <dbReference type="RefSeq" id="XP_047735802.1"/>
    </source>
</evidence>
<feature type="domain" description="Ig-like" evidence="10">
    <location>
        <begin position="281"/>
        <end position="372"/>
    </location>
</feature>